<dbReference type="GO" id="GO:0006465">
    <property type="term" value="P:signal peptide processing"/>
    <property type="evidence" value="ECO:0007669"/>
    <property type="project" value="InterPro"/>
</dbReference>
<dbReference type="Gene3D" id="2.10.109.10">
    <property type="entry name" value="Umud Fragment, subunit A"/>
    <property type="match status" value="1"/>
</dbReference>
<evidence type="ECO:0000256" key="6">
    <source>
        <dbReference type="ARBA" id="ARBA00038445"/>
    </source>
</evidence>
<dbReference type="InterPro" id="IPR019758">
    <property type="entry name" value="Pept_S26A_signal_pept_1_CS"/>
</dbReference>
<evidence type="ECO:0000259" key="8">
    <source>
        <dbReference type="Pfam" id="PF10502"/>
    </source>
</evidence>
<dbReference type="EMBL" id="KN831769">
    <property type="protein sequence ID" value="KIM48023.1"/>
    <property type="molecule type" value="Genomic_DNA"/>
</dbReference>
<keyword evidence="3" id="KW-0378">Hydrolase</keyword>
<organism evidence="9 10">
    <name type="scientific">Hebeloma cylindrosporum</name>
    <dbReference type="NCBI Taxonomy" id="76867"/>
    <lineage>
        <taxon>Eukaryota</taxon>
        <taxon>Fungi</taxon>
        <taxon>Dikarya</taxon>
        <taxon>Basidiomycota</taxon>
        <taxon>Agaricomycotina</taxon>
        <taxon>Agaricomycetes</taxon>
        <taxon>Agaricomycetidae</taxon>
        <taxon>Agaricales</taxon>
        <taxon>Agaricineae</taxon>
        <taxon>Hymenogastraceae</taxon>
        <taxon>Hebeloma</taxon>
    </lineage>
</organism>
<reference evidence="10" key="2">
    <citation type="submission" date="2015-01" db="EMBL/GenBank/DDBJ databases">
        <title>Evolutionary Origins and Diversification of the Mycorrhizal Mutualists.</title>
        <authorList>
            <consortium name="DOE Joint Genome Institute"/>
            <consortium name="Mycorrhizal Genomics Consortium"/>
            <person name="Kohler A."/>
            <person name="Kuo A."/>
            <person name="Nagy L.G."/>
            <person name="Floudas D."/>
            <person name="Copeland A."/>
            <person name="Barry K.W."/>
            <person name="Cichocki N."/>
            <person name="Veneault-Fourrey C."/>
            <person name="LaButti K."/>
            <person name="Lindquist E.A."/>
            <person name="Lipzen A."/>
            <person name="Lundell T."/>
            <person name="Morin E."/>
            <person name="Murat C."/>
            <person name="Riley R."/>
            <person name="Ohm R."/>
            <person name="Sun H."/>
            <person name="Tunlid A."/>
            <person name="Henrissat B."/>
            <person name="Grigoriev I.V."/>
            <person name="Hibbett D.S."/>
            <person name="Martin F."/>
        </authorList>
    </citation>
    <scope>NUCLEOTIDE SEQUENCE [LARGE SCALE GENOMIC DNA]</scope>
    <source>
        <strain evidence="10">h7</strain>
    </source>
</reference>
<dbReference type="GO" id="GO:0042720">
    <property type="term" value="C:mitochondrial inner membrane peptidase complex"/>
    <property type="evidence" value="ECO:0007669"/>
    <property type="project" value="TreeGrafter"/>
</dbReference>
<dbReference type="PROSITE" id="PS00761">
    <property type="entry name" value="SPASE_I_3"/>
    <property type="match status" value="1"/>
</dbReference>
<dbReference type="InterPro" id="IPR036286">
    <property type="entry name" value="LexA/Signal_pep-like_sf"/>
</dbReference>
<keyword evidence="4" id="KW-0496">Mitochondrion</keyword>
<name>A0A0C2YE18_HEBCY</name>
<evidence type="ECO:0000256" key="1">
    <source>
        <dbReference type="ARBA" id="ARBA00004273"/>
    </source>
</evidence>
<dbReference type="AlphaFoldDB" id="A0A0C2YE18"/>
<dbReference type="OrthoDB" id="308440at2759"/>
<dbReference type="GO" id="GO:0006627">
    <property type="term" value="P:protein processing involved in protein targeting to mitochondrion"/>
    <property type="evidence" value="ECO:0007669"/>
    <property type="project" value="TreeGrafter"/>
</dbReference>
<feature type="active site" evidence="7">
    <location>
        <position position="74"/>
    </location>
</feature>
<accession>A0A0C2YE18</accession>
<dbReference type="STRING" id="686832.A0A0C2YE18"/>
<keyword evidence="5" id="KW-0472">Membrane</keyword>
<feature type="non-terminal residue" evidence="9">
    <location>
        <position position="144"/>
    </location>
</feature>
<keyword evidence="2" id="KW-0999">Mitochondrion inner membrane</keyword>
<dbReference type="InterPro" id="IPR019533">
    <property type="entry name" value="Peptidase_S26"/>
</dbReference>
<dbReference type="PRINTS" id="PR00727">
    <property type="entry name" value="LEADERPTASE"/>
</dbReference>
<evidence type="ECO:0000256" key="3">
    <source>
        <dbReference type="ARBA" id="ARBA00022801"/>
    </source>
</evidence>
<dbReference type="PANTHER" id="PTHR12383">
    <property type="entry name" value="PROTEASE FAMILY S26 MITOCHONDRIAL INNER MEMBRANE PROTEASE-RELATED"/>
    <property type="match status" value="1"/>
</dbReference>
<feature type="active site" evidence="7">
    <location>
        <position position="28"/>
    </location>
</feature>
<proteinExistence type="inferred from homology"/>
<comment type="similarity">
    <text evidence="6">Belongs to the peptidase S26 family. IMP1 subfamily.</text>
</comment>
<feature type="domain" description="Peptidase S26" evidence="8">
    <location>
        <begin position="92"/>
        <end position="136"/>
    </location>
</feature>
<feature type="domain" description="Peptidase S26" evidence="8">
    <location>
        <begin position="8"/>
        <end position="87"/>
    </location>
</feature>
<dbReference type="InterPro" id="IPR000223">
    <property type="entry name" value="Pept_S26A_signal_pept_1"/>
</dbReference>
<dbReference type="PANTHER" id="PTHR12383:SF16">
    <property type="entry name" value="MITOCHONDRIAL INNER MEMBRANE PROTEASE SUBUNIT 1"/>
    <property type="match status" value="1"/>
</dbReference>
<protein>
    <recommendedName>
        <fullName evidence="8">Peptidase S26 domain-containing protein</fullName>
    </recommendedName>
</protein>
<keyword evidence="10" id="KW-1185">Reference proteome</keyword>
<gene>
    <name evidence="9" type="ORF">M413DRAFT_61356</name>
</gene>
<evidence type="ECO:0000256" key="7">
    <source>
        <dbReference type="PIRSR" id="PIRSR600223-1"/>
    </source>
</evidence>
<dbReference type="Proteomes" id="UP000053424">
    <property type="component" value="Unassembled WGS sequence"/>
</dbReference>
<comment type="subcellular location">
    <subcellularLocation>
        <location evidence="1">Mitochondrion inner membrane</location>
    </subcellularLocation>
</comment>
<dbReference type="HOGENOM" id="CLU_028723_4_3_1"/>
<evidence type="ECO:0000256" key="5">
    <source>
        <dbReference type="ARBA" id="ARBA00023136"/>
    </source>
</evidence>
<dbReference type="SUPFAM" id="SSF51306">
    <property type="entry name" value="LexA/Signal peptidase"/>
    <property type="match status" value="1"/>
</dbReference>
<reference evidence="9 10" key="1">
    <citation type="submission" date="2014-04" db="EMBL/GenBank/DDBJ databases">
        <authorList>
            <consortium name="DOE Joint Genome Institute"/>
            <person name="Kuo A."/>
            <person name="Gay G."/>
            <person name="Dore J."/>
            <person name="Kohler A."/>
            <person name="Nagy L.G."/>
            <person name="Floudas D."/>
            <person name="Copeland A."/>
            <person name="Barry K.W."/>
            <person name="Cichocki N."/>
            <person name="Veneault-Fourrey C."/>
            <person name="LaButti K."/>
            <person name="Lindquist E.A."/>
            <person name="Lipzen A."/>
            <person name="Lundell T."/>
            <person name="Morin E."/>
            <person name="Murat C."/>
            <person name="Sun H."/>
            <person name="Tunlid A."/>
            <person name="Henrissat B."/>
            <person name="Grigoriev I.V."/>
            <person name="Hibbett D.S."/>
            <person name="Martin F."/>
            <person name="Nordberg H.P."/>
            <person name="Cantor M.N."/>
            <person name="Hua S.X."/>
        </authorList>
    </citation>
    <scope>NUCLEOTIDE SEQUENCE [LARGE SCALE GENOMIC DNA]</scope>
    <source>
        <strain evidence="10">h7</strain>
    </source>
</reference>
<dbReference type="InterPro" id="IPR052064">
    <property type="entry name" value="Mito_IMP1_subunit"/>
</dbReference>
<evidence type="ECO:0000313" key="9">
    <source>
        <dbReference type="EMBL" id="KIM48023.1"/>
    </source>
</evidence>
<sequence>ALQVANYLFAVHLFVTYVGRLSFMAGPSMLPTLAAGGELVVEDCLTYRLFPEKLARGDLLILESPIQRGHVICKRLIGLPGDVVCVDPTGRLAPSTEHVVVPKGHIWISGDNAAESRDSRLYGPVPMALVHGRLLARVSVPLIL</sequence>
<dbReference type="CDD" id="cd06530">
    <property type="entry name" value="S26_SPase_I"/>
    <property type="match status" value="1"/>
</dbReference>
<evidence type="ECO:0000256" key="2">
    <source>
        <dbReference type="ARBA" id="ARBA00022792"/>
    </source>
</evidence>
<dbReference type="Pfam" id="PF10502">
    <property type="entry name" value="Peptidase_S26"/>
    <property type="match status" value="2"/>
</dbReference>
<dbReference type="PROSITE" id="PS00760">
    <property type="entry name" value="SPASE_I_2"/>
    <property type="match status" value="1"/>
</dbReference>
<dbReference type="InterPro" id="IPR019757">
    <property type="entry name" value="Pept_S26A_signal_pept_1_Lys-AS"/>
</dbReference>
<evidence type="ECO:0000313" key="10">
    <source>
        <dbReference type="Proteomes" id="UP000053424"/>
    </source>
</evidence>
<evidence type="ECO:0000256" key="4">
    <source>
        <dbReference type="ARBA" id="ARBA00023128"/>
    </source>
</evidence>
<dbReference type="GO" id="GO:0004252">
    <property type="term" value="F:serine-type endopeptidase activity"/>
    <property type="evidence" value="ECO:0007669"/>
    <property type="project" value="InterPro"/>
</dbReference>